<dbReference type="PATRIC" id="fig|1631356.3.peg.3727"/>
<dbReference type="RefSeq" id="WP_050671197.1">
    <property type="nucleotide sequence ID" value="NZ_LAIR01000002.1"/>
</dbReference>
<proteinExistence type="predicted"/>
<name>A0A0L6CMD8_9MICO</name>
<keyword evidence="2" id="KW-0808">Transferase</keyword>
<keyword evidence="3" id="KW-1185">Reference proteome</keyword>
<dbReference type="STRING" id="1631356.VV01_18655"/>
<evidence type="ECO:0000313" key="2">
    <source>
        <dbReference type="EMBL" id="KNX38703.1"/>
    </source>
</evidence>
<dbReference type="InterPro" id="IPR055259">
    <property type="entry name" value="YkvP/CgeB_Glyco_trans-like"/>
</dbReference>
<gene>
    <name evidence="2" type="ORF">VV01_18655</name>
</gene>
<dbReference type="SUPFAM" id="SSF53756">
    <property type="entry name" value="UDP-Glycosyltransferase/glycogen phosphorylase"/>
    <property type="match status" value="1"/>
</dbReference>
<accession>A0A0L6CMD8</accession>
<dbReference type="Pfam" id="PF13524">
    <property type="entry name" value="Glyco_trans_1_2"/>
    <property type="match status" value="1"/>
</dbReference>
<organism evidence="2 3">
    <name type="scientific">Luteipulveratus halotolerans</name>
    <dbReference type="NCBI Taxonomy" id="1631356"/>
    <lineage>
        <taxon>Bacteria</taxon>
        <taxon>Bacillati</taxon>
        <taxon>Actinomycetota</taxon>
        <taxon>Actinomycetes</taxon>
        <taxon>Micrococcales</taxon>
        <taxon>Dermacoccaceae</taxon>
        <taxon>Luteipulveratus</taxon>
    </lineage>
</organism>
<dbReference type="AlphaFoldDB" id="A0A0L6CMD8"/>
<evidence type="ECO:0000259" key="1">
    <source>
        <dbReference type="Pfam" id="PF13524"/>
    </source>
</evidence>
<dbReference type="Gene3D" id="3.40.50.2000">
    <property type="entry name" value="Glycogen Phosphorylase B"/>
    <property type="match status" value="1"/>
</dbReference>
<evidence type="ECO:0000313" key="3">
    <source>
        <dbReference type="Proteomes" id="UP000037397"/>
    </source>
</evidence>
<dbReference type="OrthoDB" id="9794513at2"/>
<comment type="caution">
    <text evidence="2">The sequence shown here is derived from an EMBL/GenBank/DDBJ whole genome shotgun (WGS) entry which is preliminary data.</text>
</comment>
<dbReference type="Proteomes" id="UP000037397">
    <property type="component" value="Unassembled WGS sequence"/>
</dbReference>
<dbReference type="EMBL" id="LAIR01000002">
    <property type="protein sequence ID" value="KNX38703.1"/>
    <property type="molecule type" value="Genomic_DNA"/>
</dbReference>
<sequence length="326" mass="36305">MRVLMWHVHGSWTTSFVRGQHEVLLPVVPDRGPQGRGRARTWTWPERAREVAPEHLRDADIDVVVLQRPEEVRWCEEWTGRRPGRDLPAVYVEHNTPPDPVGTPHPVGADPDLDGIPIVHVTAFNAMAWDNGSAMNLTIEHGVPDPEIPYAGTDPSLAAVVNEPVRRWHVAGTDLLIGLARYIPTHVYGMGMEALAHRARQAGTPCLAGRLHEDVPQERMHQQLARHRAYFHPYRWTSLGLSLIEAMLLGMPVLALATTEAPVAVPAGGGLVSNDPVRLLARARYWMEEPDAARTAGACAREHALDHYALPRFLAEWDALLKEVTR</sequence>
<feature type="domain" description="Spore protein YkvP/CgeB glycosyl transferase-like" evidence="1">
    <location>
        <begin position="210"/>
        <end position="309"/>
    </location>
</feature>
<reference evidence="3" key="1">
    <citation type="submission" date="2015-03" db="EMBL/GenBank/DDBJ databases">
        <title>Luteipulveratus halotolerans sp. nov., a novel actinobacterium (Dermacoccaceae) from Sarawak, Malaysia.</title>
        <authorList>
            <person name="Juboi H."/>
            <person name="Basik A."/>
            <person name="Shamsul S.S."/>
            <person name="Arnold P."/>
            <person name="Schmitt E.K."/>
            <person name="Sanglier J.-J."/>
            <person name="Yeo T."/>
        </authorList>
    </citation>
    <scope>NUCLEOTIDE SEQUENCE [LARGE SCALE GENOMIC DNA]</scope>
    <source>
        <strain evidence="3">C296001</strain>
    </source>
</reference>
<dbReference type="GO" id="GO:0016740">
    <property type="term" value="F:transferase activity"/>
    <property type="evidence" value="ECO:0007669"/>
    <property type="project" value="UniProtKB-KW"/>
</dbReference>
<protein>
    <submittedName>
        <fullName evidence="2">Glycosyl transferase</fullName>
    </submittedName>
</protein>